<dbReference type="GO" id="GO:0005886">
    <property type="term" value="C:plasma membrane"/>
    <property type="evidence" value="ECO:0007669"/>
    <property type="project" value="TreeGrafter"/>
</dbReference>
<keyword evidence="1" id="KW-0812">Transmembrane</keyword>
<dbReference type="AlphaFoldDB" id="A0A7W8M5K3"/>
<dbReference type="Pfam" id="PF03729">
    <property type="entry name" value="DUF308"/>
    <property type="match status" value="2"/>
</dbReference>
<evidence type="ECO:0000256" key="1">
    <source>
        <dbReference type="SAM" id="Phobius"/>
    </source>
</evidence>
<feature type="transmembrane region" description="Helical" evidence="1">
    <location>
        <begin position="83"/>
        <end position="104"/>
    </location>
</feature>
<evidence type="ECO:0000313" key="3">
    <source>
        <dbReference type="Proteomes" id="UP000543642"/>
    </source>
</evidence>
<dbReference type="InterPro" id="IPR052712">
    <property type="entry name" value="Acid_resist_chaperone_HdeD"/>
</dbReference>
<dbReference type="PANTHER" id="PTHR34989">
    <property type="entry name" value="PROTEIN HDED"/>
    <property type="match status" value="1"/>
</dbReference>
<feature type="transmembrane region" description="Helical" evidence="1">
    <location>
        <begin position="52"/>
        <end position="71"/>
    </location>
</feature>
<feature type="transmembrane region" description="Helical" evidence="1">
    <location>
        <begin position="167"/>
        <end position="186"/>
    </location>
</feature>
<dbReference type="RefSeq" id="WP_183775159.1">
    <property type="nucleotide sequence ID" value="NZ_JACHFW010000010.1"/>
</dbReference>
<keyword evidence="3" id="KW-1185">Reference proteome</keyword>
<name>A0A7W8M5K3_9FIRM</name>
<dbReference type="PANTHER" id="PTHR34989:SF1">
    <property type="entry name" value="PROTEIN HDED"/>
    <property type="match status" value="1"/>
</dbReference>
<keyword evidence="1" id="KW-1133">Transmembrane helix</keyword>
<feature type="transmembrane region" description="Helical" evidence="1">
    <location>
        <begin position="141"/>
        <end position="161"/>
    </location>
</feature>
<accession>A0A7W8M5K3</accession>
<gene>
    <name evidence="2" type="ORF">HNP82_002456</name>
</gene>
<reference evidence="2 3" key="1">
    <citation type="submission" date="2020-08" db="EMBL/GenBank/DDBJ databases">
        <title>Genomic Encyclopedia of Type Strains, Phase IV (KMG-IV): sequencing the most valuable type-strain genomes for metagenomic binning, comparative biology and taxonomic classification.</title>
        <authorList>
            <person name="Goeker M."/>
        </authorList>
    </citation>
    <scope>NUCLEOTIDE SEQUENCE [LARGE SCALE GENOMIC DNA]</scope>
    <source>
        <strain evidence="2 3">DSM 106146</strain>
    </source>
</reference>
<dbReference type="Proteomes" id="UP000543642">
    <property type="component" value="Unassembled WGS sequence"/>
</dbReference>
<evidence type="ECO:0000313" key="2">
    <source>
        <dbReference type="EMBL" id="MBB5265313.1"/>
    </source>
</evidence>
<keyword evidence="1" id="KW-0472">Membrane</keyword>
<proteinExistence type="predicted"/>
<protein>
    <submittedName>
        <fullName evidence="2">Uncharacterized membrane protein HdeD (DUF308 family)</fullName>
    </submittedName>
</protein>
<dbReference type="EMBL" id="JACHFW010000010">
    <property type="protein sequence ID" value="MBB5265313.1"/>
    <property type="molecule type" value="Genomic_DNA"/>
</dbReference>
<feature type="transmembrane region" description="Helical" evidence="1">
    <location>
        <begin position="27"/>
        <end position="46"/>
    </location>
</feature>
<comment type="caution">
    <text evidence="2">The sequence shown here is derived from an EMBL/GenBank/DDBJ whole genome shotgun (WGS) entry which is preliminary data.</text>
</comment>
<organism evidence="2 3">
    <name type="scientific">Catenibacillus scindens</name>
    <dbReference type="NCBI Taxonomy" id="673271"/>
    <lineage>
        <taxon>Bacteria</taxon>
        <taxon>Bacillati</taxon>
        <taxon>Bacillota</taxon>
        <taxon>Clostridia</taxon>
        <taxon>Lachnospirales</taxon>
        <taxon>Lachnospiraceae</taxon>
        <taxon>Catenibacillus</taxon>
    </lineage>
</organism>
<sequence>MKWFDSNFDYVQELIDRWNSRRKKIRAIYFIIAAILIIAGILTAIFPVRIFIVIQYLAAAAIIIVGIYHFIAFSSMTYYFRDYTLLLSGILNVLMGVLIMIMPLTLTVQVITFMFAFVLLFSGFQKLSLSSRLKYFGIPHTGSLTFSGILNIILAVIFILLPFISALALNYILAAYLILTGIVLLIEAISMQEIKYPGTGGI</sequence>
<feature type="transmembrane region" description="Helical" evidence="1">
    <location>
        <begin position="110"/>
        <end position="129"/>
    </location>
</feature>
<dbReference type="InterPro" id="IPR005325">
    <property type="entry name" value="DUF308_memb"/>
</dbReference>